<evidence type="ECO:0000313" key="4">
    <source>
        <dbReference type="Proteomes" id="UP001596156"/>
    </source>
</evidence>
<feature type="domain" description="DUF397" evidence="2">
    <location>
        <begin position="71"/>
        <end position="98"/>
    </location>
</feature>
<dbReference type="Pfam" id="PF04149">
    <property type="entry name" value="DUF397"/>
    <property type="match status" value="1"/>
</dbReference>
<evidence type="ECO:0000313" key="3">
    <source>
        <dbReference type="EMBL" id="MFC5223203.1"/>
    </source>
</evidence>
<evidence type="ECO:0000256" key="1">
    <source>
        <dbReference type="SAM" id="MobiDB-lite"/>
    </source>
</evidence>
<dbReference type="EMBL" id="JBHSKL010000003">
    <property type="protein sequence ID" value="MFC5223203.1"/>
    <property type="molecule type" value="Genomic_DNA"/>
</dbReference>
<dbReference type="Pfam" id="PF13560">
    <property type="entry name" value="HTH_31"/>
    <property type="match status" value="1"/>
</dbReference>
<keyword evidence="4" id="KW-1185">Reference proteome</keyword>
<dbReference type="SUPFAM" id="SSF47413">
    <property type="entry name" value="lambda repressor-like DNA-binding domains"/>
    <property type="match status" value="1"/>
</dbReference>
<dbReference type="CDD" id="cd00093">
    <property type="entry name" value="HTH_XRE"/>
    <property type="match status" value="1"/>
</dbReference>
<dbReference type="InterPro" id="IPR010982">
    <property type="entry name" value="Lambda_DNA-bd_dom_sf"/>
</dbReference>
<sequence>MERQGAAGTTTEPGGDRRTGRGVVVAFGQTMKTLRVREGLEREESGRRLGYSASAFASFEQGRRIPSGGTAVVHVRDSQPVAGPVVTVPREAWTGFVGPASSKTCVRE</sequence>
<protein>
    <submittedName>
        <fullName evidence="3">Helix-turn-helix domain-containing protein</fullName>
    </submittedName>
</protein>
<dbReference type="RefSeq" id="WP_381570229.1">
    <property type="nucleotide sequence ID" value="NZ_BAAASS010000003.1"/>
</dbReference>
<reference evidence="4" key="1">
    <citation type="journal article" date="2019" name="Int. J. Syst. Evol. Microbiol.">
        <title>The Global Catalogue of Microorganisms (GCM) 10K type strain sequencing project: providing services to taxonomists for standard genome sequencing and annotation.</title>
        <authorList>
            <consortium name="The Broad Institute Genomics Platform"/>
            <consortium name="The Broad Institute Genome Sequencing Center for Infectious Disease"/>
            <person name="Wu L."/>
            <person name="Ma J."/>
        </authorList>
    </citation>
    <scope>NUCLEOTIDE SEQUENCE [LARGE SCALE GENOMIC DNA]</scope>
    <source>
        <strain evidence="4">CCM 8479</strain>
    </source>
</reference>
<accession>A0ABW0CZH4</accession>
<gene>
    <name evidence="3" type="ORF">ACFPN6_01025</name>
</gene>
<comment type="caution">
    <text evidence="3">The sequence shown here is derived from an EMBL/GenBank/DDBJ whole genome shotgun (WGS) entry which is preliminary data.</text>
</comment>
<dbReference type="Gene3D" id="1.10.260.40">
    <property type="entry name" value="lambda repressor-like DNA-binding domains"/>
    <property type="match status" value="1"/>
</dbReference>
<proteinExistence type="predicted"/>
<dbReference type="InterPro" id="IPR001387">
    <property type="entry name" value="Cro/C1-type_HTH"/>
</dbReference>
<dbReference type="InterPro" id="IPR007278">
    <property type="entry name" value="DUF397"/>
</dbReference>
<organism evidence="3 4">
    <name type="scientific">Streptomyces fimbriatus</name>
    <dbReference type="NCBI Taxonomy" id="68197"/>
    <lineage>
        <taxon>Bacteria</taxon>
        <taxon>Bacillati</taxon>
        <taxon>Actinomycetota</taxon>
        <taxon>Actinomycetes</taxon>
        <taxon>Kitasatosporales</taxon>
        <taxon>Streptomycetaceae</taxon>
        <taxon>Streptomyces</taxon>
    </lineage>
</organism>
<dbReference type="Proteomes" id="UP001596156">
    <property type="component" value="Unassembled WGS sequence"/>
</dbReference>
<feature type="region of interest" description="Disordered" evidence="1">
    <location>
        <begin position="1"/>
        <end position="21"/>
    </location>
</feature>
<evidence type="ECO:0000259" key="2">
    <source>
        <dbReference type="Pfam" id="PF04149"/>
    </source>
</evidence>
<name>A0ABW0CZH4_STRFI</name>